<evidence type="ECO:0000313" key="2">
    <source>
        <dbReference type="EMBL" id="RKH59503.1"/>
    </source>
</evidence>
<dbReference type="Proteomes" id="UP000267003">
    <property type="component" value="Unassembled WGS sequence"/>
</dbReference>
<protein>
    <recommendedName>
        <fullName evidence="4">PilC beta-propeller domain-containing protein</fullName>
    </recommendedName>
</protein>
<dbReference type="Gene3D" id="2.140.10.10">
    <property type="entry name" value="Quinoprotein alcohol dehydrogenase-like superfamily"/>
    <property type="match status" value="1"/>
</dbReference>
<dbReference type="InterPro" id="IPR011047">
    <property type="entry name" value="Quinoprotein_ADH-like_sf"/>
</dbReference>
<organism evidence="2 3">
    <name type="scientific">Corallococcus aberystwythensis</name>
    <dbReference type="NCBI Taxonomy" id="2316722"/>
    <lineage>
        <taxon>Bacteria</taxon>
        <taxon>Pseudomonadati</taxon>
        <taxon>Myxococcota</taxon>
        <taxon>Myxococcia</taxon>
        <taxon>Myxococcales</taxon>
        <taxon>Cystobacterineae</taxon>
        <taxon>Myxococcaceae</taxon>
        <taxon>Corallococcus</taxon>
    </lineage>
</organism>
<evidence type="ECO:0000313" key="3">
    <source>
        <dbReference type="Proteomes" id="UP000267003"/>
    </source>
</evidence>
<gene>
    <name evidence="2" type="ORF">D7W81_27170</name>
</gene>
<reference evidence="3" key="1">
    <citation type="submission" date="2018-09" db="EMBL/GenBank/DDBJ databases">
        <authorList>
            <person name="Livingstone P.G."/>
            <person name="Whitworth D.E."/>
        </authorList>
    </citation>
    <scope>NUCLEOTIDE SEQUENCE [LARGE SCALE GENOMIC DNA]</scope>
    <source>
        <strain evidence="3">AB050A</strain>
    </source>
</reference>
<keyword evidence="1" id="KW-0732">Signal</keyword>
<name>A0A3A8PSY3_9BACT</name>
<accession>A0A3A8PSY3</accession>
<dbReference type="OrthoDB" id="7156875at2"/>
<proteinExistence type="predicted"/>
<keyword evidence="3" id="KW-1185">Reference proteome</keyword>
<comment type="caution">
    <text evidence="2">The sequence shown here is derived from an EMBL/GenBank/DDBJ whole genome shotgun (WGS) entry which is preliminary data.</text>
</comment>
<dbReference type="EMBL" id="RAWK01000186">
    <property type="protein sequence ID" value="RKH59503.1"/>
    <property type="molecule type" value="Genomic_DNA"/>
</dbReference>
<evidence type="ECO:0000256" key="1">
    <source>
        <dbReference type="SAM" id="SignalP"/>
    </source>
</evidence>
<sequence length="1414" mass="151117">MAPISPRASAPRRILLGLALLTALPASATDIVTFSQGALIIPEQATFQQGCGSLSAYGLVWRLLQSNEAGGFNANHPVTVYLAIDDTKQSPNRCVPTNKHLPPAPNNGEWNDPSWNDGCDFHISRQDAAPVVPVPPLEPLPAGGLFPEAKVENFTTTPGQARPYFTKAQLHTASGFRDVQYMGGAFIIDAKDAKNALDFLNSSGGADAPKKFRTECNCDTFKNNSGCFYVRMHQATIEFNAPIARRLNRVPPKIALLDLDDDNAAPDKSFVKGGMLDDYLRNAGLDFKGAGGCPEGTTSGCTLNDGQPGKIYDALHANADLISTAAFPNGLLNALDPATQRPRYRVFWAPHWQIVASSRPEYQANGDGAVNQAENVLNNIAYFTNQRGNGLFAECTSIWSYEHTEKPGGALVPSSRFQGEGTFEKNQLPNGKNWSGRNCTDPDYQNESWPRPACILYPNAGDPFSQMGDFRFNNVEGETENYRTTFKNGVRRLAVSWLNYAPGNQYDNAAHVAADPTHRGHDFFSFNQKDNDPQKATIVYLAGHDFKESIAGTRIVLNTLLNLGNEPLQSERTVSAPVALDDTNGSDANGSRALLFKTSYNAVTGYPPGADTYTPAQGSHWVFPYYPGTLRAHSLIGGDALSTGENSLSDGTLWNADARMPAPGERNLFTYFGGEVTVNPSLGANRSAPHGVLQVGWRPEEVSGTRINKNFGSVPNPGCVDVLKLGRATSRDGSFRYDFVKGGDGICDLQQATQYSQQLGGTDFGVVNEMLNKGFLLTDFNAVAMMLQRVRGYCYATESGRDGANETPILEPNTSQCNNEDADNKAHLGGFIHSSPVVVTASPHIPDRTAARPTVAYAAGLDGQVHAFYVSGGARYDGPEEPLQFPNPDATARFKTDFAQRFRNGTLPQPGTELWSFLPATQLAGLRNNTARVNSAPAVFDVFADFVGTGRREWHTVLVANVGQTGRDLFALDVTNPLKPVLLWHLVGSHYATSSAPHSAVALADRGQGGTGWTYTWDEDESLFLLPPRADPGRQPSGLYDYSGLGGSRGLSVGVGRLGMEPVYAVFVASSSSGASEVTDSPGTPGKGVQVFAIDVATGQKLWQWQQAYTSSVDNSAPAAPTVSQDSSGAARLYVGDMEGRLWELDASTGMNVNVGRTGPACTDATPCKYTAMNIGGLPVASQPISTNVGLARIPQDAANASAFGSYKGKVVALVGTAGMDWVPDTVGGRLHALLLDAGLRLPMGMDGKRLDGSLIDANLANTEAITYGVLQEPPPFPLVFDAPEHVYGNITIAGRTAYFSTAEESVNDPMLLSASVRGHTYSIDLGNTAATQAAITPMSGASLANYGGVAVYHRDTGGASTDYVVGAEVSALRVTRIDNAGNTGASSPNAKDSVDGNNGVLYQLLNWSQRFLE</sequence>
<feature type="chain" id="PRO_5017417172" description="PilC beta-propeller domain-containing protein" evidence="1">
    <location>
        <begin position="29"/>
        <end position="1414"/>
    </location>
</feature>
<dbReference type="RefSeq" id="WP_120558307.1">
    <property type="nucleotide sequence ID" value="NZ_RAWK01000186.1"/>
</dbReference>
<dbReference type="SUPFAM" id="SSF50998">
    <property type="entry name" value="Quinoprotein alcohol dehydrogenase-like"/>
    <property type="match status" value="1"/>
</dbReference>
<feature type="signal peptide" evidence="1">
    <location>
        <begin position="1"/>
        <end position="28"/>
    </location>
</feature>
<evidence type="ECO:0008006" key="4">
    <source>
        <dbReference type="Google" id="ProtNLM"/>
    </source>
</evidence>